<proteinExistence type="predicted"/>
<dbReference type="SUPFAM" id="SSF50978">
    <property type="entry name" value="WD40 repeat-like"/>
    <property type="match status" value="1"/>
</dbReference>
<sequence>MLDLLRVYTGCPTVGLQHLVLRKETLLLYPSADSIILLNARTLKFIRALAFWEAFPGALHSRDPISRLSMDPNMKLIVASLGSRIATWAMSGIQSDTWRVHSSLTLPDGHHVTAVDCKSGLLAVATLSSLSVYTLILENDLPTWSIKWTLPSIITRPFFPFIDVHGEHVIKRQYGQGVPDYIGKSNSVNPAPSASDRYELENVTSNKIRDDSVLYTVTSDATLRVFLPVIDSPQHVQLHASLDVYTALPFSVACQTTSSRVFWLDREVVSKVLTKVMDGVTTGDDDTRHRRVREIRDEGWDLFLRVLNDGSIVLQAVANIDRRPPTLLKQFTLLQSPPSTLPFTPDHLYVLPNPSAPDTLLLIISPPIMVYILSPLSFFDTQKDGLRLLTRGEELPNLTDSKLGVEKRQIIRFERTPDGEGIGTIRMDGAGETWRVNSSGSKLISKGRWNIGEDGRTVDQLVVLGRGEIFLTYSSSTQVLTLHTSPPSTLSIPSVVSLFPLPNESGHHSAKETLVGITDSQSVAILDILLPRIPGVSPSLALRPFSSLPLASTPKLVLPVDPMAWSGPNTHRGRGNGHDVLLSVSEDGELAFWIPIEGPTTTEWKCTGTARTLKKGFSMARCSSAKKSVLVVPGPDGEELTIWDSQESEFASGLEYQRVYGPSDQIHDLDWSATPDNQSILAVGFAHRVDLICQQRMTYFDESPAWGMCWSMDLANIIPHTISDSTWLRRGSLLVGAGHLMCLFGQPERPQDGSSPPESLFEYVARNNGPLVDYHPQMLLQCLLWGKIELVKAIIVNLARCLEENDVYQYEPVPFGDFLKKDHTVKLQQNHLRQKPQYSLLFSVPETEEEEEEDQFSPSLVNRLVSQLEEEQLPNLTPNEHQSLVVLIQATLAVEVQRRALDSNGLRYLTTMRVFYIYNRRLSIPNTPASGRTLSVQPVERRERLRYRDMVWAFHSECQDLLLSASVASCDNGKMCWPDARALGVFLWLRSAETMKAHMEVIARNQFLEGENRDPTKCSLFYFALGKVKLVHGLWRQAAWHKEQGLMLKFLNNDFSQPRWRTAALKNAFALLSKRRFDYAAAFFLLGGSLKDAVNVCLKNLQDFQLAIALARVVEQDEEGPVFKEILTSTVIPIAFKEGNRWLASWAFWLLNRRDLAVRILVVGIPSTTMVTRTFLSHLLFGSVIQTPLQDMAKVWGVSITEIGEPHYDDPSLALLFSELKSKTLQTAKGTSEISGRTEFNFVLQMSRVFCRMGCHALALDLVRTWSFQRPSVAPRDVTSPIFQPPSPITTRFALEPALRRRASIMIDMEIVSEPPTRPASPKLPVANGTPIIPDSVEKINGEGDLIARKVGIGSLFKSAKQDINVPEFDMGAFF</sequence>
<protein>
    <recommendedName>
        <fullName evidence="1">RAVE complex protein Rav1 C-terminal domain-containing protein</fullName>
    </recommendedName>
</protein>
<dbReference type="Gene3D" id="2.130.10.10">
    <property type="entry name" value="YVTN repeat-like/Quinoprotein amine dehydrogenase"/>
    <property type="match status" value="1"/>
</dbReference>
<dbReference type="InterPro" id="IPR022033">
    <property type="entry name" value="Rav1p_C"/>
</dbReference>
<dbReference type="GO" id="GO:0007035">
    <property type="term" value="P:vacuolar acidification"/>
    <property type="evidence" value="ECO:0007669"/>
    <property type="project" value="TreeGrafter"/>
</dbReference>
<reference evidence="2" key="1">
    <citation type="submission" date="2022-07" db="EMBL/GenBank/DDBJ databases">
        <title>Genome Sequence of Physisporinus lineatus.</title>
        <authorList>
            <person name="Buettner E."/>
        </authorList>
    </citation>
    <scope>NUCLEOTIDE SEQUENCE</scope>
    <source>
        <strain evidence="2">VT162</strain>
    </source>
</reference>
<keyword evidence="3" id="KW-1185">Reference proteome</keyword>
<gene>
    <name evidence="2" type="ORF">NLI96_g1334</name>
</gene>
<evidence type="ECO:0000313" key="3">
    <source>
        <dbReference type="Proteomes" id="UP001212997"/>
    </source>
</evidence>
<dbReference type="InterPro" id="IPR052208">
    <property type="entry name" value="DmX-like/RAVE_component"/>
</dbReference>
<dbReference type="InterPro" id="IPR015943">
    <property type="entry name" value="WD40/YVTN_repeat-like_dom_sf"/>
</dbReference>
<organism evidence="2 3">
    <name type="scientific">Meripilus lineatus</name>
    <dbReference type="NCBI Taxonomy" id="2056292"/>
    <lineage>
        <taxon>Eukaryota</taxon>
        <taxon>Fungi</taxon>
        <taxon>Dikarya</taxon>
        <taxon>Basidiomycota</taxon>
        <taxon>Agaricomycotina</taxon>
        <taxon>Agaricomycetes</taxon>
        <taxon>Polyporales</taxon>
        <taxon>Meripilaceae</taxon>
        <taxon>Meripilus</taxon>
    </lineage>
</organism>
<dbReference type="InterPro" id="IPR036322">
    <property type="entry name" value="WD40_repeat_dom_sf"/>
</dbReference>
<feature type="domain" description="RAVE complex protein Rav1 C-terminal" evidence="1">
    <location>
        <begin position="600"/>
        <end position="1262"/>
    </location>
</feature>
<name>A0AAD5VB11_9APHY</name>
<evidence type="ECO:0000259" key="1">
    <source>
        <dbReference type="Pfam" id="PF12234"/>
    </source>
</evidence>
<dbReference type="GO" id="GO:0043291">
    <property type="term" value="C:RAVE complex"/>
    <property type="evidence" value="ECO:0007669"/>
    <property type="project" value="TreeGrafter"/>
</dbReference>
<dbReference type="Pfam" id="PF12234">
    <property type="entry name" value="Rav1p_C"/>
    <property type="match status" value="1"/>
</dbReference>
<accession>A0AAD5VB11</accession>
<evidence type="ECO:0000313" key="2">
    <source>
        <dbReference type="EMBL" id="KAJ3490543.1"/>
    </source>
</evidence>
<dbReference type="Proteomes" id="UP001212997">
    <property type="component" value="Unassembled WGS sequence"/>
</dbReference>
<dbReference type="PANTHER" id="PTHR13950">
    <property type="entry name" value="RABCONNECTIN-RELATED"/>
    <property type="match status" value="1"/>
</dbReference>
<dbReference type="EMBL" id="JANAWD010000026">
    <property type="protein sequence ID" value="KAJ3490543.1"/>
    <property type="molecule type" value="Genomic_DNA"/>
</dbReference>
<comment type="caution">
    <text evidence="2">The sequence shown here is derived from an EMBL/GenBank/DDBJ whole genome shotgun (WGS) entry which is preliminary data.</text>
</comment>
<dbReference type="PANTHER" id="PTHR13950:SF9">
    <property type="entry name" value="RABCONNECTIN-3A"/>
    <property type="match status" value="1"/>
</dbReference>